<dbReference type="Proteomes" id="UP000256845">
    <property type="component" value="Unassembled WGS sequence"/>
</dbReference>
<comment type="caution">
    <text evidence="2">The sequence shown here is derived from an EMBL/GenBank/DDBJ whole genome shotgun (WGS) entry which is preliminary data.</text>
</comment>
<dbReference type="RefSeq" id="WP_245957097.1">
    <property type="nucleotide sequence ID" value="NZ_QRDW01000007.1"/>
</dbReference>
<accession>A0A3D9HGR5</accession>
<sequence>MNGEFGADKPLAMDDRHWRDLAPDRLRKMQAAGAEILKCYHVLTKVNANVVGELLKTADTFFEWDHYPKGDVYDRDTHAQYYYHAHRGVDNEHGHFHTFMRRKGIPAEIQPLADQGSAKVPEGDDILSHLIAISMVPAGYPFILFSTNRWVTGENWFKASDVVSMLDHFEIDHAWPSWPTNRWISAMIILFRPQIVALLEERDRVVAEWAEKHPDRDVYEDRSLEITSYMPVSVEEQIARINQELSSRAAA</sequence>
<organism evidence="2 3">
    <name type="scientific">Aestuariispira insulae</name>
    <dbReference type="NCBI Taxonomy" id="1461337"/>
    <lineage>
        <taxon>Bacteria</taxon>
        <taxon>Pseudomonadati</taxon>
        <taxon>Pseudomonadota</taxon>
        <taxon>Alphaproteobacteria</taxon>
        <taxon>Rhodospirillales</taxon>
        <taxon>Kiloniellaceae</taxon>
        <taxon>Aestuariispira</taxon>
    </lineage>
</organism>
<name>A0A3D9HGR5_9PROT</name>
<evidence type="ECO:0000259" key="1">
    <source>
        <dbReference type="Pfam" id="PF22308"/>
    </source>
</evidence>
<dbReference type="InterPro" id="IPR054242">
    <property type="entry name" value="DUF6969"/>
</dbReference>
<keyword evidence="3" id="KW-1185">Reference proteome</keyword>
<reference evidence="2 3" key="1">
    <citation type="submission" date="2018-07" db="EMBL/GenBank/DDBJ databases">
        <title>Genomic Encyclopedia of Type Strains, Phase III (KMG-III): the genomes of soil and plant-associated and newly described type strains.</title>
        <authorList>
            <person name="Whitman W."/>
        </authorList>
    </citation>
    <scope>NUCLEOTIDE SEQUENCE [LARGE SCALE GENOMIC DNA]</scope>
    <source>
        <strain evidence="2 3">CECT 8488</strain>
    </source>
</reference>
<evidence type="ECO:0000313" key="2">
    <source>
        <dbReference type="EMBL" id="RED48660.1"/>
    </source>
</evidence>
<dbReference type="EMBL" id="QRDW01000007">
    <property type="protein sequence ID" value="RED48660.1"/>
    <property type="molecule type" value="Genomic_DNA"/>
</dbReference>
<feature type="domain" description="DUF6969" evidence="1">
    <location>
        <begin position="31"/>
        <end position="232"/>
    </location>
</feature>
<dbReference type="Pfam" id="PF22308">
    <property type="entry name" value="DUF6969"/>
    <property type="match status" value="1"/>
</dbReference>
<gene>
    <name evidence="2" type="ORF">DFP90_107165</name>
</gene>
<dbReference type="AlphaFoldDB" id="A0A3D9HGR5"/>
<proteinExistence type="predicted"/>
<evidence type="ECO:0000313" key="3">
    <source>
        <dbReference type="Proteomes" id="UP000256845"/>
    </source>
</evidence>
<protein>
    <recommendedName>
        <fullName evidence="1">DUF6969 domain-containing protein</fullName>
    </recommendedName>
</protein>